<dbReference type="AlphaFoldDB" id="A0A2U8QVC8"/>
<evidence type="ECO:0000259" key="4">
    <source>
        <dbReference type="Pfam" id="PF03865"/>
    </source>
</evidence>
<evidence type="ECO:0000313" key="6">
    <source>
        <dbReference type="Proteomes" id="UP000245429"/>
    </source>
</evidence>
<protein>
    <submittedName>
        <fullName evidence="5">Metallophosphoesterase</fullName>
    </submittedName>
</protein>
<dbReference type="InterPro" id="IPR051558">
    <property type="entry name" value="Metallophosphoesterase_PAP"/>
</dbReference>
<dbReference type="RefSeq" id="WP_109569526.1">
    <property type="nucleotide sequence ID" value="NZ_CP029463.1"/>
</dbReference>
<sequence>MKIIAFSNNKTFLKHVFYVLTSCFLLSSCATMGVSEGKNVKNYDFSLSEDTLTVAHTFFLIGDAGNADEPEGAITLRLLKNQLETASKNSTLIFLGDNIYPKGLPDKKDKARALAEEKLQRQLDITQNFKGKTIFIPGNHDWYSGLEGLHDEAKMVQRYFDSKKAFLPKDGCPIATVSVTDNLALIVVDSEWYLEDWNQHPKMNDDCEIKNREEFFDELHSQINKNQNKTIILAIHHPLFSNGAHGGQYSFRKHFFPISNAIPLPVIGSFINLLRKTTGASPQDLQNKQYAAFIKRLKPMIQNLDNIIVVSGHDHNLQYIEKEGIKQIISGAGSKKEAAKATGKDDFTYGGNGFAIMKVYQDGTVINRFYGTDNTDLQELIALKIMEPNSKDETAFTDSNPLPPTVSASIYPKEWTEKSKFYSFLWGHHFREYYGLAVEAPVASLDTLYGGLETDIAGGGHQSMSLRLKDTTTGKEYVMRALQKSATRFLQTVAFKDQNVEQEFKNTITERFIFDFYTTAHPFTPFIIGDLADAVGVFHTNPRLFYIPKQKALKQYNETYGNTLYLVEERPTEEHRDEKSFGKPDDIISTTDVLEKIRKDEKYQVDESSFIRARLFDMLIGDWDRHADQWRWSVYKTEDQVLFKPIPRDRDQAFVKVDGNLLSLILKIPAARHISDFKSRFPDEKWFNFAGHNLDIAFIRKADAEDWKKEAQFIADHLTDKVIDSTFEQLPKEINHDGTTQEIIAKLKLRRDKLAAYAEKYYHFLHKRIILTGTDKKDEFIIERLPNEQTKVTINRIKKTGIEKEFSRTYSASETCEIWIYGLDDDDIFKVNGTEKHPIKIRLIGGQNNDTYDIENGKKVVIYDYRSKNNTLLNSGNATVHFKDDYDLNEYHYKKTSKYSAFMGLPSIGYNPDDGIKLGVGLSYTYQGFKTDPFTSKHSFKGNYYFATEGFELFYNSIFTQLLGNWNVEINAHYTTPNFSINYFGYGNETKNFDDIFGMNYNRVKIQTFKIAPSFKRIEKTGNEISFTPFIENIEVEGITDRFINVSTEINPRVFEYQQFAGAGFKYAFENYDSKANPGLGITFAFSTEWKTNLSDIKRNFTYLESHLGFSHKLTADKKVVLATLLKVKKIFNNTYEFYQGATLGGDYDLRGFRNQRFLGDAAYFQSSDLRWNIGRIKSIVPMQYGILAGYDYGRVWLDGEDSDKWHQSLGGGVWLSGLDAVTARLTFFNSEDGNRIAFGLGFGF</sequence>
<feature type="domain" description="Haemolysin activator HlyB C-terminal" evidence="4">
    <location>
        <begin position="1085"/>
        <end position="1212"/>
    </location>
</feature>
<keyword evidence="2" id="KW-0378">Hydrolase</keyword>
<dbReference type="PROSITE" id="PS51257">
    <property type="entry name" value="PROKAR_LIPOPROTEIN"/>
    <property type="match status" value="1"/>
</dbReference>
<dbReference type="EMBL" id="CP029463">
    <property type="protein sequence ID" value="AWM14160.1"/>
    <property type="molecule type" value="Genomic_DNA"/>
</dbReference>
<feature type="domain" description="Calcineurin-like phosphoesterase" evidence="3">
    <location>
        <begin position="58"/>
        <end position="253"/>
    </location>
</feature>
<reference evidence="5 6" key="1">
    <citation type="submission" date="2018-05" db="EMBL/GenBank/DDBJ databases">
        <title>Flavobacterium sp. MEBiC07310.</title>
        <authorList>
            <person name="Baek K."/>
        </authorList>
    </citation>
    <scope>NUCLEOTIDE SEQUENCE [LARGE SCALE GENOMIC DNA]</scope>
    <source>
        <strain evidence="5 6">MEBiC07310</strain>
    </source>
</reference>
<evidence type="ECO:0000259" key="3">
    <source>
        <dbReference type="Pfam" id="PF00149"/>
    </source>
</evidence>
<dbReference type="InterPro" id="IPR005565">
    <property type="entry name" value="Hemolysn_activator_HlyB_C"/>
</dbReference>
<gene>
    <name evidence="5" type="ORF">DI487_10080</name>
</gene>
<dbReference type="Pfam" id="PF00149">
    <property type="entry name" value="Metallophos"/>
    <property type="match status" value="1"/>
</dbReference>
<dbReference type="OrthoDB" id="333971at2"/>
<dbReference type="InterPro" id="IPR004843">
    <property type="entry name" value="Calcineurin-like_PHP"/>
</dbReference>
<dbReference type="PANTHER" id="PTHR10161">
    <property type="entry name" value="TARTRATE-RESISTANT ACID PHOSPHATASE TYPE 5"/>
    <property type="match status" value="1"/>
</dbReference>
<dbReference type="Gene3D" id="2.40.160.50">
    <property type="entry name" value="membrane protein fhac: a member of the omp85/tpsb transporter family"/>
    <property type="match status" value="1"/>
</dbReference>
<evidence type="ECO:0000256" key="2">
    <source>
        <dbReference type="ARBA" id="ARBA00022801"/>
    </source>
</evidence>
<evidence type="ECO:0000256" key="1">
    <source>
        <dbReference type="ARBA" id="ARBA00022729"/>
    </source>
</evidence>
<organism evidence="5 6">
    <name type="scientific">Flavobacterium sediminis</name>
    <dbReference type="NCBI Taxonomy" id="2201181"/>
    <lineage>
        <taxon>Bacteria</taxon>
        <taxon>Pseudomonadati</taxon>
        <taxon>Bacteroidota</taxon>
        <taxon>Flavobacteriia</taxon>
        <taxon>Flavobacteriales</taxon>
        <taxon>Flavobacteriaceae</taxon>
        <taxon>Flavobacterium</taxon>
    </lineage>
</organism>
<keyword evidence="6" id="KW-1185">Reference proteome</keyword>
<name>A0A2U8QVC8_9FLAO</name>
<accession>A0A2U8QVC8</accession>
<dbReference type="Gene3D" id="3.60.21.10">
    <property type="match status" value="1"/>
</dbReference>
<dbReference type="KEGG" id="fse:DI487_10080"/>
<proteinExistence type="predicted"/>
<evidence type="ECO:0000313" key="5">
    <source>
        <dbReference type="EMBL" id="AWM14160.1"/>
    </source>
</evidence>
<dbReference type="InterPro" id="IPR029052">
    <property type="entry name" value="Metallo-depent_PP-like"/>
</dbReference>
<dbReference type="Pfam" id="PF03865">
    <property type="entry name" value="ShlB"/>
    <property type="match status" value="1"/>
</dbReference>
<dbReference type="PANTHER" id="PTHR10161:SF14">
    <property type="entry name" value="TARTRATE-RESISTANT ACID PHOSPHATASE TYPE 5"/>
    <property type="match status" value="1"/>
</dbReference>
<keyword evidence="1" id="KW-0732">Signal</keyword>
<dbReference type="GO" id="GO:0016787">
    <property type="term" value="F:hydrolase activity"/>
    <property type="evidence" value="ECO:0007669"/>
    <property type="project" value="UniProtKB-KW"/>
</dbReference>
<dbReference type="Proteomes" id="UP000245429">
    <property type="component" value="Chromosome"/>
</dbReference>
<dbReference type="SUPFAM" id="SSF56300">
    <property type="entry name" value="Metallo-dependent phosphatases"/>
    <property type="match status" value="1"/>
</dbReference>